<comment type="caution">
    <text evidence="6">The sequence shown here is derived from an EMBL/GenBank/DDBJ whole genome shotgun (WGS) entry which is preliminary data.</text>
</comment>
<feature type="non-terminal residue" evidence="6">
    <location>
        <position position="1"/>
    </location>
</feature>
<accession>A0A0J7JSU7</accession>
<organism evidence="6 7">
    <name type="scientific">Lasius niger</name>
    <name type="common">Black garden ant</name>
    <dbReference type="NCBI Taxonomy" id="67767"/>
    <lineage>
        <taxon>Eukaryota</taxon>
        <taxon>Metazoa</taxon>
        <taxon>Ecdysozoa</taxon>
        <taxon>Arthropoda</taxon>
        <taxon>Hexapoda</taxon>
        <taxon>Insecta</taxon>
        <taxon>Pterygota</taxon>
        <taxon>Neoptera</taxon>
        <taxon>Endopterygota</taxon>
        <taxon>Hymenoptera</taxon>
        <taxon>Apocrita</taxon>
        <taxon>Aculeata</taxon>
        <taxon>Formicoidea</taxon>
        <taxon>Formicidae</taxon>
        <taxon>Formicinae</taxon>
        <taxon>Lasius</taxon>
        <taxon>Lasius</taxon>
    </lineage>
</organism>
<evidence type="ECO:0000256" key="4">
    <source>
        <dbReference type="ARBA" id="ARBA00023002"/>
    </source>
</evidence>
<dbReference type="PANTHER" id="PTHR42940">
    <property type="entry name" value="ALCOHOL DEHYDROGENASE 1-RELATED"/>
    <property type="match status" value="1"/>
</dbReference>
<dbReference type="Gene3D" id="3.90.180.10">
    <property type="entry name" value="Medium-chain alcohol dehydrogenases, catalytic domain"/>
    <property type="match status" value="1"/>
</dbReference>
<evidence type="ECO:0000256" key="2">
    <source>
        <dbReference type="ARBA" id="ARBA00022723"/>
    </source>
</evidence>
<dbReference type="Gene3D" id="3.40.50.720">
    <property type="entry name" value="NAD(P)-binding Rossmann-like Domain"/>
    <property type="match status" value="1"/>
</dbReference>
<evidence type="ECO:0000313" key="6">
    <source>
        <dbReference type="EMBL" id="KMQ81378.1"/>
    </source>
</evidence>
<dbReference type="PANTHER" id="PTHR42940:SF3">
    <property type="entry name" value="ALCOHOL DEHYDROGENASE 1-RELATED"/>
    <property type="match status" value="1"/>
</dbReference>
<dbReference type="SUPFAM" id="SSF51735">
    <property type="entry name" value="NAD(P)-binding Rossmann-fold domains"/>
    <property type="match status" value="1"/>
</dbReference>
<dbReference type="GO" id="GO:0046872">
    <property type="term" value="F:metal ion binding"/>
    <property type="evidence" value="ECO:0007669"/>
    <property type="project" value="UniProtKB-KW"/>
</dbReference>
<protein>
    <submittedName>
        <fullName evidence="6">Alcohol dehydrogenase 1</fullName>
    </submittedName>
</protein>
<comment type="cofactor">
    <cofactor evidence="1">
        <name>Zn(2+)</name>
        <dbReference type="ChEBI" id="CHEBI:29105"/>
    </cofactor>
</comment>
<keyword evidence="2" id="KW-0479">Metal-binding</keyword>
<proteinExistence type="predicted"/>
<dbReference type="GO" id="GO:0005737">
    <property type="term" value="C:cytoplasm"/>
    <property type="evidence" value="ECO:0007669"/>
    <property type="project" value="TreeGrafter"/>
</dbReference>
<keyword evidence="5" id="KW-0520">NAD</keyword>
<dbReference type="OrthoDB" id="1879366at2759"/>
<dbReference type="Proteomes" id="UP000036403">
    <property type="component" value="Unassembled WGS sequence"/>
</dbReference>
<evidence type="ECO:0000256" key="1">
    <source>
        <dbReference type="ARBA" id="ARBA00001947"/>
    </source>
</evidence>
<dbReference type="GO" id="GO:0004022">
    <property type="term" value="F:alcohol dehydrogenase (NAD+) activity"/>
    <property type="evidence" value="ECO:0007669"/>
    <property type="project" value="TreeGrafter"/>
</dbReference>
<dbReference type="PaxDb" id="67767-A0A0J7JSU7"/>
<evidence type="ECO:0000256" key="3">
    <source>
        <dbReference type="ARBA" id="ARBA00022833"/>
    </source>
</evidence>
<dbReference type="AlphaFoldDB" id="A0A0J7JSU7"/>
<reference evidence="6 7" key="1">
    <citation type="submission" date="2015-04" db="EMBL/GenBank/DDBJ databases">
        <title>Lasius niger genome sequencing.</title>
        <authorList>
            <person name="Konorov E.A."/>
            <person name="Nikitin M.A."/>
            <person name="Kirill M.V."/>
            <person name="Chang P."/>
        </authorList>
    </citation>
    <scope>NUCLEOTIDE SEQUENCE [LARGE SCALE GENOMIC DNA]</scope>
    <source>
        <tissue evidence="6">Whole</tissue>
    </source>
</reference>
<keyword evidence="7" id="KW-1185">Reference proteome</keyword>
<evidence type="ECO:0000256" key="5">
    <source>
        <dbReference type="ARBA" id="ARBA00023027"/>
    </source>
</evidence>
<gene>
    <name evidence="6" type="ORF">RF55_26521</name>
</gene>
<sequence>AHVARIPRECDLEAVAPILCAGITVYKALKESAARPGQLVAIVGASRPGTPRSPDHPSPRCWFSLTLLRSNRTDAS</sequence>
<dbReference type="InterPro" id="IPR036291">
    <property type="entry name" value="NAD(P)-bd_dom_sf"/>
</dbReference>
<keyword evidence="3" id="KW-0862">Zinc</keyword>
<dbReference type="STRING" id="67767.A0A0J7JSU7"/>
<dbReference type="EMBL" id="LBMM01036108">
    <property type="protein sequence ID" value="KMQ81378.1"/>
    <property type="molecule type" value="Genomic_DNA"/>
</dbReference>
<keyword evidence="4" id="KW-0560">Oxidoreductase</keyword>
<name>A0A0J7JSU7_LASNI</name>
<evidence type="ECO:0000313" key="7">
    <source>
        <dbReference type="Proteomes" id="UP000036403"/>
    </source>
</evidence>